<dbReference type="KEGG" id="rsu:NHU_02685"/>
<comment type="subcellular location">
    <subcellularLocation>
        <location evidence="1">Cell inner membrane</location>
        <topology evidence="1">Multi-pass membrane protein</topology>
    </subcellularLocation>
</comment>
<keyword evidence="6 9" id="KW-1133">Transmembrane helix</keyword>
<feature type="transmembrane region" description="Helical" evidence="9">
    <location>
        <begin position="291"/>
        <end position="313"/>
    </location>
</feature>
<sequence length="348" mass="35303">METIPPGAIAALIGLATGCVLGLAARLGDFCTLGALETAIWGADQRRIRMWGVSLGVAIAATALLAAVGQIDTGATIYHQIRWNPAASVLGGLAFGYGMALAGNCGFGALARFGGGDLRSLVIVVVISIFGFVTLSGPLAPLRDLAFPQQPSDGPQSLALSGAALTGLPPLALALGLAALAAGWGLWHRPLRAEPHRIGWAVAAGLAVSAALWGTSALHEATLGAVDVEGHTFTAPLGRTLMWMMTSSAGGLSFSVGSVLGVLAGAWLGSWRRRSFRWEACEDPRELGRQVAGAALMGIGGVVALGCTIGQGLTAFATLAWSAPVTLAAIAAGAVFGLHRLIAGFQPD</sequence>
<keyword evidence="2" id="KW-0813">Transport</keyword>
<dbReference type="AlphaFoldDB" id="A0A0D6B3W8"/>
<gene>
    <name evidence="10" type="ORF">NHU_02685</name>
</gene>
<feature type="transmembrane region" description="Helical" evidence="9">
    <location>
        <begin position="121"/>
        <end position="140"/>
    </location>
</feature>
<reference evidence="10 11" key="1">
    <citation type="submission" date="2015-02" db="EMBL/GenBank/DDBJ databases">
        <title>Genome sequene of Rhodovulum sulfidophilum DSM 2351.</title>
        <authorList>
            <person name="Nagao N."/>
        </authorList>
    </citation>
    <scope>NUCLEOTIDE SEQUENCE [LARGE SCALE GENOMIC DNA]</scope>
    <source>
        <strain evidence="10 11">DSM 2351</strain>
    </source>
</reference>
<dbReference type="eggNOG" id="COG2391">
    <property type="taxonomic scope" value="Bacteria"/>
</dbReference>
<keyword evidence="4" id="KW-0997">Cell inner membrane</keyword>
<feature type="transmembrane region" description="Helical" evidence="9">
    <location>
        <begin position="89"/>
        <end position="109"/>
    </location>
</feature>
<feature type="transmembrane region" description="Helical" evidence="9">
    <location>
        <begin position="249"/>
        <end position="270"/>
    </location>
</feature>
<dbReference type="Proteomes" id="UP000064912">
    <property type="component" value="Chromosome"/>
</dbReference>
<keyword evidence="3" id="KW-1003">Cell membrane</keyword>
<dbReference type="EMBL" id="AP014800">
    <property type="protein sequence ID" value="BAQ69833.1"/>
    <property type="molecule type" value="Genomic_DNA"/>
</dbReference>
<evidence type="ECO:0000256" key="1">
    <source>
        <dbReference type="ARBA" id="ARBA00004429"/>
    </source>
</evidence>
<evidence type="ECO:0000256" key="8">
    <source>
        <dbReference type="ARBA" id="ARBA00035655"/>
    </source>
</evidence>
<proteinExistence type="inferred from homology"/>
<dbReference type="PANTHER" id="PTHR30574:SF1">
    <property type="entry name" value="SULPHUR TRANSPORT DOMAIN-CONTAINING PROTEIN"/>
    <property type="match status" value="1"/>
</dbReference>
<dbReference type="InterPro" id="IPR007272">
    <property type="entry name" value="Sulf_transp_TsuA/YedE"/>
</dbReference>
<protein>
    <submittedName>
        <fullName evidence="10">Uncharacterized protein</fullName>
    </submittedName>
</protein>
<organism evidence="10 11">
    <name type="scientific">Rhodovulum sulfidophilum</name>
    <name type="common">Rhodobacter sulfidophilus</name>
    <dbReference type="NCBI Taxonomy" id="35806"/>
    <lineage>
        <taxon>Bacteria</taxon>
        <taxon>Pseudomonadati</taxon>
        <taxon>Pseudomonadota</taxon>
        <taxon>Alphaproteobacteria</taxon>
        <taxon>Rhodobacterales</taxon>
        <taxon>Paracoccaceae</taxon>
        <taxon>Rhodovulum</taxon>
    </lineage>
</organism>
<evidence type="ECO:0000256" key="6">
    <source>
        <dbReference type="ARBA" id="ARBA00022989"/>
    </source>
</evidence>
<keyword evidence="5 9" id="KW-0812">Transmembrane</keyword>
<evidence type="ECO:0000256" key="7">
    <source>
        <dbReference type="ARBA" id="ARBA00023136"/>
    </source>
</evidence>
<name>A0A0D6B3W8_RHOSU</name>
<comment type="similarity">
    <text evidence="8">Belongs to the TsuA/YedE (TC 9.B.102) family.</text>
</comment>
<dbReference type="PANTHER" id="PTHR30574">
    <property type="entry name" value="INNER MEMBRANE PROTEIN YEDE"/>
    <property type="match status" value="1"/>
</dbReference>
<evidence type="ECO:0000256" key="4">
    <source>
        <dbReference type="ARBA" id="ARBA00022519"/>
    </source>
</evidence>
<feature type="transmembrane region" description="Helical" evidence="9">
    <location>
        <begin position="319"/>
        <end position="338"/>
    </location>
</feature>
<feature type="transmembrane region" description="Helical" evidence="9">
    <location>
        <begin position="48"/>
        <end position="69"/>
    </location>
</feature>
<feature type="transmembrane region" description="Helical" evidence="9">
    <location>
        <begin position="198"/>
        <end position="218"/>
    </location>
</feature>
<accession>A0A0D6B3W8</accession>
<feature type="transmembrane region" description="Helical" evidence="9">
    <location>
        <begin position="6"/>
        <end position="27"/>
    </location>
</feature>
<evidence type="ECO:0000313" key="10">
    <source>
        <dbReference type="EMBL" id="BAQ69833.1"/>
    </source>
</evidence>
<feature type="transmembrane region" description="Helical" evidence="9">
    <location>
        <begin position="160"/>
        <end position="186"/>
    </location>
</feature>
<dbReference type="Pfam" id="PF04143">
    <property type="entry name" value="Sulf_transp"/>
    <property type="match status" value="1"/>
</dbReference>
<evidence type="ECO:0000313" key="11">
    <source>
        <dbReference type="Proteomes" id="UP000064912"/>
    </source>
</evidence>
<evidence type="ECO:0000256" key="3">
    <source>
        <dbReference type="ARBA" id="ARBA00022475"/>
    </source>
</evidence>
<evidence type="ECO:0000256" key="5">
    <source>
        <dbReference type="ARBA" id="ARBA00022692"/>
    </source>
</evidence>
<evidence type="ECO:0000256" key="2">
    <source>
        <dbReference type="ARBA" id="ARBA00022448"/>
    </source>
</evidence>
<keyword evidence="7 9" id="KW-0472">Membrane</keyword>
<evidence type="ECO:0000256" key="9">
    <source>
        <dbReference type="SAM" id="Phobius"/>
    </source>
</evidence>
<dbReference type="PATRIC" id="fig|35806.4.peg.2764"/>
<dbReference type="GO" id="GO:0005886">
    <property type="term" value="C:plasma membrane"/>
    <property type="evidence" value="ECO:0007669"/>
    <property type="project" value="UniProtKB-SubCell"/>
</dbReference>